<evidence type="ECO:0000256" key="4">
    <source>
        <dbReference type="ARBA" id="ARBA00023002"/>
    </source>
</evidence>
<evidence type="ECO:0000313" key="6">
    <source>
        <dbReference type="EMBL" id="MBB4277592.1"/>
    </source>
</evidence>
<dbReference type="Pfam" id="PF01266">
    <property type="entry name" value="DAO"/>
    <property type="match status" value="1"/>
</dbReference>
<dbReference type="NCBIfam" id="NF008425">
    <property type="entry name" value="PRK11259.1"/>
    <property type="match status" value="1"/>
</dbReference>
<proteinExistence type="predicted"/>
<reference evidence="6 7" key="1">
    <citation type="submission" date="2020-08" db="EMBL/GenBank/DDBJ databases">
        <title>Genomic Encyclopedia of Type Strains, Phase IV (KMG-V): Genome sequencing to study the core and pangenomes of soil and plant-associated prokaryotes.</title>
        <authorList>
            <person name="Whitman W."/>
        </authorList>
    </citation>
    <scope>NUCLEOTIDE SEQUENCE [LARGE SCALE GENOMIC DNA]</scope>
    <source>
        <strain evidence="6 7">SEMIA 402</strain>
    </source>
</reference>
<sequence>MDTHSIDFAVIGLGAVGAATLYQLAKRGAKVVGIDRHLPPHPFGSSHGRARVTRNAVGEGSAYVPLVRRSQEILEELERTFNADLRGRSGTLIVGSERPTHGDDFVAATVKIAQQHGIEHELFSSVDLRKRYPQLIGLTETDYGYFEPKGGFLKPEPIVSLQISAAQQLGATVLTDRAVEHVSQENGWMTIGMGDYQIRARHAVIAAGRWAGEILGPPFDRLLKVTEQRTFSFRPEAAARYQSEDFPALMWFRSAFENQCITAFPQFTSDQSVSFFVEDTNADAEMGDAASCFFERNVHPFFRGISPQLAGSDLCYYTTTPDGGFIVDRHPDHDRLLALSACSGHGFKHSLAVGELAVQMLLGEGILFDTSPFLVGRLNA</sequence>
<dbReference type="GO" id="GO:0050660">
    <property type="term" value="F:flavin adenine dinucleotide binding"/>
    <property type="evidence" value="ECO:0007669"/>
    <property type="project" value="InterPro"/>
</dbReference>
<dbReference type="SUPFAM" id="SSF51905">
    <property type="entry name" value="FAD/NAD(P)-binding domain"/>
    <property type="match status" value="1"/>
</dbReference>
<name>A0A7W6RSF5_9HYPH</name>
<dbReference type="EC" id="1.5.3.1" evidence="6"/>
<dbReference type="RefSeq" id="WP_183928187.1">
    <property type="nucleotide sequence ID" value="NZ_JACIGM010000013.1"/>
</dbReference>
<keyword evidence="3" id="KW-0274">FAD</keyword>
<gene>
    <name evidence="6" type="ORF">GGE12_005399</name>
</gene>
<dbReference type="Gene3D" id="3.50.50.60">
    <property type="entry name" value="FAD/NAD(P)-binding domain"/>
    <property type="match status" value="1"/>
</dbReference>
<dbReference type="Proteomes" id="UP000533641">
    <property type="component" value="Unassembled WGS sequence"/>
</dbReference>
<keyword evidence="2" id="KW-0285">Flavoprotein</keyword>
<evidence type="ECO:0000256" key="2">
    <source>
        <dbReference type="ARBA" id="ARBA00022630"/>
    </source>
</evidence>
<accession>A0A7W6RSF5</accession>
<comment type="caution">
    <text evidence="6">The sequence shown here is derived from an EMBL/GenBank/DDBJ whole genome shotgun (WGS) entry which is preliminary data.</text>
</comment>
<feature type="domain" description="FAD dependent oxidoreductase" evidence="5">
    <location>
        <begin position="7"/>
        <end position="360"/>
    </location>
</feature>
<evidence type="ECO:0000259" key="5">
    <source>
        <dbReference type="Pfam" id="PF01266"/>
    </source>
</evidence>
<dbReference type="InterPro" id="IPR006076">
    <property type="entry name" value="FAD-dep_OxRdtase"/>
</dbReference>
<dbReference type="PANTHER" id="PTHR10961:SF7">
    <property type="entry name" value="FAD DEPENDENT OXIDOREDUCTASE DOMAIN-CONTAINING PROTEIN"/>
    <property type="match status" value="1"/>
</dbReference>
<dbReference type="Gene3D" id="3.30.9.10">
    <property type="entry name" value="D-Amino Acid Oxidase, subunit A, domain 2"/>
    <property type="match status" value="1"/>
</dbReference>
<evidence type="ECO:0000256" key="3">
    <source>
        <dbReference type="ARBA" id="ARBA00022827"/>
    </source>
</evidence>
<dbReference type="InterPro" id="IPR045170">
    <property type="entry name" value="MTOX"/>
</dbReference>
<comment type="cofactor">
    <cofactor evidence="1">
        <name>FAD</name>
        <dbReference type="ChEBI" id="CHEBI:57692"/>
    </cofactor>
</comment>
<dbReference type="EMBL" id="JACIGM010000013">
    <property type="protein sequence ID" value="MBB4277592.1"/>
    <property type="molecule type" value="Genomic_DNA"/>
</dbReference>
<organism evidence="6 7">
    <name type="scientific">Rhizobium mongolense</name>
    <dbReference type="NCBI Taxonomy" id="57676"/>
    <lineage>
        <taxon>Bacteria</taxon>
        <taxon>Pseudomonadati</taxon>
        <taxon>Pseudomonadota</taxon>
        <taxon>Alphaproteobacteria</taxon>
        <taxon>Hyphomicrobiales</taxon>
        <taxon>Rhizobiaceae</taxon>
        <taxon>Rhizobium/Agrobacterium group</taxon>
        <taxon>Rhizobium</taxon>
    </lineage>
</organism>
<keyword evidence="4 6" id="KW-0560">Oxidoreductase</keyword>
<dbReference type="InterPro" id="IPR036188">
    <property type="entry name" value="FAD/NAD-bd_sf"/>
</dbReference>
<dbReference type="AlphaFoldDB" id="A0A7W6RSF5"/>
<evidence type="ECO:0000256" key="1">
    <source>
        <dbReference type="ARBA" id="ARBA00001974"/>
    </source>
</evidence>
<dbReference type="GO" id="GO:0008115">
    <property type="term" value="F:sarcosine oxidase activity"/>
    <property type="evidence" value="ECO:0007669"/>
    <property type="project" value="UniProtKB-EC"/>
</dbReference>
<dbReference type="PANTHER" id="PTHR10961">
    <property type="entry name" value="PEROXISOMAL SARCOSINE OXIDASE"/>
    <property type="match status" value="1"/>
</dbReference>
<evidence type="ECO:0000313" key="7">
    <source>
        <dbReference type="Proteomes" id="UP000533641"/>
    </source>
</evidence>
<protein>
    <submittedName>
        <fullName evidence="6">Sarcosine oxidase</fullName>
        <ecNumber evidence="6">1.5.3.1</ecNumber>
    </submittedName>
</protein>